<accession>A0A813HEI6</accession>
<gene>
    <name evidence="1" type="ORF">PGLA1383_LOCUS51554</name>
</gene>
<name>A0A813HEI6_POLGL</name>
<keyword evidence="2" id="KW-1185">Reference proteome</keyword>
<evidence type="ECO:0000313" key="2">
    <source>
        <dbReference type="Proteomes" id="UP000654075"/>
    </source>
</evidence>
<reference evidence="1" key="1">
    <citation type="submission" date="2021-02" db="EMBL/GenBank/DDBJ databases">
        <authorList>
            <person name="Dougan E. K."/>
            <person name="Rhodes N."/>
            <person name="Thang M."/>
            <person name="Chan C."/>
        </authorList>
    </citation>
    <scope>NUCLEOTIDE SEQUENCE</scope>
</reference>
<sequence>MVQRFMAGVRRLLPSRGLLVLAAWLLVALHCLGRPELEGRSLPAAFRVFSPARFKEILDYRTVTSRTYQGLPLAHLNEKVRGSILESLVRRLDQQLHPGSVIRDAVDGQCVNGVRRGRSRLSYGWLRDDVRVQCKSSQITWNKSHAHFIVCFHEVKLNVDEEAPAAFDELLLALYTPRGIFMFRHDLKFGLSRMGINTAVTGSSIVVSSRSGETNWSTALDVILQKLDVSGCERLDFVNLDDKMLLKLAHVGDDCSMQQAYLGLPLSDLSSKARGDCIARLVRSIDSVLHPSCTVDDAAGCDWIRGQDRVECKSSQLCWAKTQRLWRFIFHGVKIQARGIREEAVFDDLPLALYTPKGIYVYRHDQGLGLATHGVRTQIEGHVIQIYGPSGVEDWRSALDAVLAKLDAGTNGCQRLAFVPLRRMM</sequence>
<comment type="caution">
    <text evidence="1">The sequence shown here is derived from an EMBL/GenBank/DDBJ whole genome shotgun (WGS) entry which is preliminary data.</text>
</comment>
<dbReference type="EMBL" id="CAJNNV010031391">
    <property type="protein sequence ID" value="CAE8636013.1"/>
    <property type="molecule type" value="Genomic_DNA"/>
</dbReference>
<dbReference type="Proteomes" id="UP000654075">
    <property type="component" value="Unassembled WGS sequence"/>
</dbReference>
<proteinExistence type="predicted"/>
<dbReference type="AlphaFoldDB" id="A0A813HEI6"/>
<evidence type="ECO:0000313" key="1">
    <source>
        <dbReference type="EMBL" id="CAE8636013.1"/>
    </source>
</evidence>
<protein>
    <submittedName>
        <fullName evidence="1">Uncharacterized protein</fullName>
    </submittedName>
</protein>
<organism evidence="1 2">
    <name type="scientific">Polarella glacialis</name>
    <name type="common">Dinoflagellate</name>
    <dbReference type="NCBI Taxonomy" id="89957"/>
    <lineage>
        <taxon>Eukaryota</taxon>
        <taxon>Sar</taxon>
        <taxon>Alveolata</taxon>
        <taxon>Dinophyceae</taxon>
        <taxon>Suessiales</taxon>
        <taxon>Suessiaceae</taxon>
        <taxon>Polarella</taxon>
    </lineage>
</organism>
<dbReference type="OrthoDB" id="10474706at2759"/>